<dbReference type="PANTHER" id="PTHR16305">
    <property type="entry name" value="TESTICULAR SOLUBLE ADENYLYL CYCLASE"/>
    <property type="match status" value="1"/>
</dbReference>
<evidence type="ECO:0000256" key="1">
    <source>
        <dbReference type="ARBA" id="ARBA00022741"/>
    </source>
</evidence>
<comment type="caution">
    <text evidence="4">The sequence shown here is derived from an EMBL/GenBank/DDBJ whole genome shotgun (WGS) entry which is preliminary data.</text>
</comment>
<dbReference type="CDD" id="cd06170">
    <property type="entry name" value="LuxR_C_like"/>
    <property type="match status" value="1"/>
</dbReference>
<dbReference type="SUPFAM" id="SSF46894">
    <property type="entry name" value="C-terminal effector domain of the bipartite response regulators"/>
    <property type="match status" value="1"/>
</dbReference>
<dbReference type="InterPro" id="IPR036388">
    <property type="entry name" value="WH-like_DNA-bd_sf"/>
</dbReference>
<reference evidence="4 5" key="1">
    <citation type="submission" date="2021-01" db="EMBL/GenBank/DDBJ databases">
        <title>Whole genome shotgun sequence of Asanoa iriomotensis NBRC 100142.</title>
        <authorList>
            <person name="Komaki H."/>
            <person name="Tamura T."/>
        </authorList>
    </citation>
    <scope>NUCLEOTIDE SEQUENCE [LARGE SCALE GENOMIC DNA]</scope>
    <source>
        <strain evidence="4 5">NBRC 100142</strain>
    </source>
</reference>
<dbReference type="InterPro" id="IPR027417">
    <property type="entry name" value="P-loop_NTPase"/>
</dbReference>
<feature type="domain" description="HTH luxR-type" evidence="3">
    <location>
        <begin position="819"/>
        <end position="884"/>
    </location>
</feature>
<dbReference type="SMART" id="SM00421">
    <property type="entry name" value="HTH_LUXR"/>
    <property type="match status" value="1"/>
</dbReference>
<dbReference type="PROSITE" id="PS50043">
    <property type="entry name" value="HTH_LUXR_2"/>
    <property type="match status" value="1"/>
</dbReference>
<proteinExistence type="predicted"/>
<dbReference type="RefSeq" id="WP_203701520.1">
    <property type="nucleotide sequence ID" value="NZ_BAAALU010000010.1"/>
</dbReference>
<dbReference type="InterPro" id="IPR041664">
    <property type="entry name" value="AAA_16"/>
</dbReference>
<protein>
    <submittedName>
        <fullName evidence="4">LuxR family transcriptional regulator</fullName>
    </submittedName>
</protein>
<keyword evidence="1" id="KW-0547">Nucleotide-binding</keyword>
<evidence type="ECO:0000256" key="2">
    <source>
        <dbReference type="ARBA" id="ARBA00022840"/>
    </source>
</evidence>
<evidence type="ECO:0000259" key="3">
    <source>
        <dbReference type="PROSITE" id="PS50043"/>
    </source>
</evidence>
<evidence type="ECO:0000313" key="5">
    <source>
        <dbReference type="Proteomes" id="UP000624325"/>
    </source>
</evidence>
<dbReference type="Gene3D" id="1.10.10.10">
    <property type="entry name" value="Winged helix-like DNA-binding domain superfamily/Winged helix DNA-binding domain"/>
    <property type="match status" value="1"/>
</dbReference>
<dbReference type="EMBL" id="BONC01000009">
    <property type="protein sequence ID" value="GIF55715.1"/>
    <property type="molecule type" value="Genomic_DNA"/>
</dbReference>
<dbReference type="InterPro" id="IPR000792">
    <property type="entry name" value="Tscrpt_reg_LuxR_C"/>
</dbReference>
<evidence type="ECO:0000313" key="4">
    <source>
        <dbReference type="EMBL" id="GIF55715.1"/>
    </source>
</evidence>
<organism evidence="4 5">
    <name type="scientific">Asanoa iriomotensis</name>
    <dbReference type="NCBI Taxonomy" id="234613"/>
    <lineage>
        <taxon>Bacteria</taxon>
        <taxon>Bacillati</taxon>
        <taxon>Actinomycetota</taxon>
        <taxon>Actinomycetes</taxon>
        <taxon>Micromonosporales</taxon>
        <taxon>Micromonosporaceae</taxon>
        <taxon>Asanoa</taxon>
    </lineage>
</organism>
<dbReference type="SUPFAM" id="SSF52540">
    <property type="entry name" value="P-loop containing nucleoside triphosphate hydrolases"/>
    <property type="match status" value="1"/>
</dbReference>
<name>A0ABQ4BYW0_9ACTN</name>
<accession>A0ABQ4BYW0</accession>
<gene>
    <name evidence="4" type="ORF">Air01nite_18100</name>
</gene>
<dbReference type="PROSITE" id="PS00622">
    <property type="entry name" value="HTH_LUXR_1"/>
    <property type="match status" value="1"/>
</dbReference>
<keyword evidence="5" id="KW-1185">Reference proteome</keyword>
<dbReference type="Gene3D" id="3.40.50.300">
    <property type="entry name" value="P-loop containing nucleotide triphosphate hydrolases"/>
    <property type="match status" value="1"/>
</dbReference>
<keyword evidence="2" id="KW-0067">ATP-binding</keyword>
<dbReference type="Proteomes" id="UP000624325">
    <property type="component" value="Unassembled WGS sequence"/>
</dbReference>
<dbReference type="Pfam" id="PF00196">
    <property type="entry name" value="GerE"/>
    <property type="match status" value="1"/>
</dbReference>
<dbReference type="PANTHER" id="PTHR16305:SF35">
    <property type="entry name" value="TRANSCRIPTIONAL ACTIVATOR DOMAIN"/>
    <property type="match status" value="1"/>
</dbReference>
<dbReference type="Pfam" id="PF13191">
    <property type="entry name" value="AAA_16"/>
    <property type="match status" value="1"/>
</dbReference>
<sequence length="886" mass="94833">MVEIVGRDGQIGVLEALLDRACDGHGAALVLRGEAGIGKSVLMEHAVRAGRKRGMRVLSVTGVQAEVQIPYAGLDHLLRPLRPGASDTGSPYRLALEVLELLGENDAPVLMAIEDAHWLDVSSWETLTFLCRRIEVDRIALIMAVRDGEDIDRRLAAAGLPELRLEPLGAADSRALLDRTAPGLPLALGARVLDEAAGNPLGIVELGAAAGREGGSALLPSALPLSTRVEQTFAGLVAELPPLTRDLLLIAALDDGGDLDEILAAAALATGADVSPDAIQPAVAARLVTVDERYEVRFRHPLLRSALRQQAGAGDRRRIHSALAEVLSHQPERRLWHRASAESGRNEALARELTEAAVGASERQAIAVALAAVSRAVQLSEDPAERGRRQVWACDLAASQGDAVTVRRLMAEIDESALRPADQARLTWIREASLGDSWSGSERLLAYADLIDTIRRDGQPDLAVKAITELALRVYYSSAPAVVRDRFVGVLFALGLDDDDPRLTVNLLQIAPVEHGATGLERLRRLVHRMDLPAGRRMELGVAAFAIGAFDLARDFALSSAADLRRQGQIGSLTKALSTAASAAAALGDTRGALPLAAECIALAAETGQPTWMLGGSLVAALAEARRGDVDAARRRADDAERVLVAARRFPMLALVQRVRGVAALADGRADDAFRQLMRVYDPADSAHFPNYELLMLGDLAEAAVRGGLLDELSPVVSRLVPLAAQSRSPALTVGLAYGRAVLTGDYAAALADDLADWPFDRARLQLTYGASLRRAHRITECRPLLRAAAATFDALGATPWADRARAELRATGETRRKPMDALATLTPQEQQIARLAAEGLSNREIGERLFLSPRTVSTHLYRIYPKVDVSSRAELARKVTSSDVV</sequence>
<dbReference type="PRINTS" id="PR00038">
    <property type="entry name" value="HTHLUXR"/>
</dbReference>
<dbReference type="InterPro" id="IPR016032">
    <property type="entry name" value="Sig_transdc_resp-reg_C-effctor"/>
</dbReference>